<feature type="chain" id="PRO_5013201237" evidence="1">
    <location>
        <begin position="20"/>
        <end position="187"/>
    </location>
</feature>
<protein>
    <submittedName>
        <fullName evidence="2">Uncharacterized protein</fullName>
    </submittedName>
</protein>
<accession>A0A1M7Y658</accession>
<keyword evidence="1" id="KW-0732">Signal</keyword>
<dbReference type="AlphaFoldDB" id="A0A1M7Y658"/>
<evidence type="ECO:0000256" key="1">
    <source>
        <dbReference type="SAM" id="SignalP"/>
    </source>
</evidence>
<sequence>MRKILLCILTIAACFPAYAQVLEKPKIPEHLQDMSKMKIGKSSGAKNVPVRVQSVQFGNVAYNGEQHLAAAVLFTKEIDGATVKQNNNIRLLKQENGFWVDVSTQGNVVRIMPKHITWLSGAAVETGSYRMHLRGTIKDTDGLYLDCNNDGVGEGGNLPAYDSQIYNVVNTDIEEENSGMLELIQQP</sequence>
<evidence type="ECO:0000313" key="3">
    <source>
        <dbReference type="Proteomes" id="UP000184603"/>
    </source>
</evidence>
<organism evidence="2 3">
    <name type="scientific">Desulfopila aestuarii DSM 18488</name>
    <dbReference type="NCBI Taxonomy" id="1121416"/>
    <lineage>
        <taxon>Bacteria</taxon>
        <taxon>Pseudomonadati</taxon>
        <taxon>Thermodesulfobacteriota</taxon>
        <taxon>Desulfobulbia</taxon>
        <taxon>Desulfobulbales</taxon>
        <taxon>Desulfocapsaceae</taxon>
        <taxon>Desulfopila</taxon>
    </lineage>
</organism>
<keyword evidence="3" id="KW-1185">Reference proteome</keyword>
<dbReference type="Proteomes" id="UP000184603">
    <property type="component" value="Unassembled WGS sequence"/>
</dbReference>
<name>A0A1M7Y658_9BACT</name>
<proteinExistence type="predicted"/>
<gene>
    <name evidence="2" type="ORF">SAMN02745220_02110</name>
</gene>
<dbReference type="EMBL" id="FRFE01000009">
    <property type="protein sequence ID" value="SHO48076.1"/>
    <property type="molecule type" value="Genomic_DNA"/>
</dbReference>
<evidence type="ECO:0000313" key="2">
    <source>
        <dbReference type="EMBL" id="SHO48076.1"/>
    </source>
</evidence>
<reference evidence="2 3" key="1">
    <citation type="submission" date="2016-12" db="EMBL/GenBank/DDBJ databases">
        <authorList>
            <person name="Song W.-J."/>
            <person name="Kurnit D.M."/>
        </authorList>
    </citation>
    <scope>NUCLEOTIDE SEQUENCE [LARGE SCALE GENOMIC DNA]</scope>
    <source>
        <strain evidence="2 3">DSM 18488</strain>
    </source>
</reference>
<feature type="signal peptide" evidence="1">
    <location>
        <begin position="1"/>
        <end position="19"/>
    </location>
</feature>
<dbReference type="RefSeq" id="WP_073613417.1">
    <property type="nucleotide sequence ID" value="NZ_FRFE01000009.1"/>
</dbReference>